<evidence type="ECO:0000256" key="2">
    <source>
        <dbReference type="ARBA" id="ARBA00022771"/>
    </source>
</evidence>
<dbReference type="EMBL" id="ML002253">
    <property type="protein sequence ID" value="RKP39669.1"/>
    <property type="molecule type" value="Genomic_DNA"/>
</dbReference>
<dbReference type="GO" id="GO:0005634">
    <property type="term" value="C:nucleus"/>
    <property type="evidence" value="ECO:0007669"/>
    <property type="project" value="TreeGrafter"/>
</dbReference>
<dbReference type="PANTHER" id="PTHR31742">
    <property type="entry name" value="RPA-INTERACTING PROTEIN RPAIN"/>
    <property type="match status" value="1"/>
</dbReference>
<dbReference type="AlphaFoldDB" id="A0A4V1J5N4"/>
<keyword evidence="3" id="KW-0862">Zinc</keyword>
<dbReference type="InterPro" id="IPR028159">
    <property type="entry name" value="RPA_interact_C_dom"/>
</dbReference>
<organism evidence="5 6">
    <name type="scientific">Dimargaris cristalligena</name>
    <dbReference type="NCBI Taxonomy" id="215637"/>
    <lineage>
        <taxon>Eukaryota</taxon>
        <taxon>Fungi</taxon>
        <taxon>Fungi incertae sedis</taxon>
        <taxon>Zoopagomycota</taxon>
        <taxon>Kickxellomycotina</taxon>
        <taxon>Dimargaritomycetes</taxon>
        <taxon>Dimargaritales</taxon>
        <taxon>Dimargaritaceae</taxon>
        <taxon>Dimargaris</taxon>
    </lineage>
</organism>
<evidence type="ECO:0000259" key="4">
    <source>
        <dbReference type="Pfam" id="PF14768"/>
    </source>
</evidence>
<accession>A0A4V1J5N4</accession>
<keyword evidence="6" id="KW-1185">Reference proteome</keyword>
<evidence type="ECO:0000313" key="5">
    <source>
        <dbReference type="EMBL" id="RKP39669.1"/>
    </source>
</evidence>
<dbReference type="Pfam" id="PF14768">
    <property type="entry name" value="RPA_interact_C"/>
    <property type="match status" value="1"/>
</dbReference>
<evidence type="ECO:0000256" key="3">
    <source>
        <dbReference type="ARBA" id="ARBA00022833"/>
    </source>
</evidence>
<evidence type="ECO:0000313" key="6">
    <source>
        <dbReference type="Proteomes" id="UP000268162"/>
    </source>
</evidence>
<gene>
    <name evidence="5" type="ORF">BJ085DRAFT_37251</name>
</gene>
<dbReference type="GO" id="GO:0008270">
    <property type="term" value="F:zinc ion binding"/>
    <property type="evidence" value="ECO:0007669"/>
    <property type="project" value="UniProtKB-KW"/>
</dbReference>
<evidence type="ECO:0000256" key="1">
    <source>
        <dbReference type="ARBA" id="ARBA00022723"/>
    </source>
</evidence>
<keyword evidence="1" id="KW-0479">Metal-binding</keyword>
<name>A0A4V1J5N4_9FUNG</name>
<reference evidence="6" key="1">
    <citation type="journal article" date="2018" name="Nat. Microbiol.">
        <title>Leveraging single-cell genomics to expand the fungal tree of life.</title>
        <authorList>
            <person name="Ahrendt S.R."/>
            <person name="Quandt C.A."/>
            <person name="Ciobanu D."/>
            <person name="Clum A."/>
            <person name="Salamov A."/>
            <person name="Andreopoulos B."/>
            <person name="Cheng J.F."/>
            <person name="Woyke T."/>
            <person name="Pelin A."/>
            <person name="Henrissat B."/>
            <person name="Reynolds N.K."/>
            <person name="Benny G.L."/>
            <person name="Smith M.E."/>
            <person name="James T.Y."/>
            <person name="Grigoriev I.V."/>
        </authorList>
    </citation>
    <scope>NUCLEOTIDE SEQUENCE [LARGE SCALE GENOMIC DNA]</scope>
    <source>
        <strain evidence="6">RSA 468</strain>
    </source>
</reference>
<dbReference type="InterPro" id="IPR028156">
    <property type="entry name" value="RIP"/>
</dbReference>
<dbReference type="Proteomes" id="UP000268162">
    <property type="component" value="Unassembled WGS sequence"/>
</dbReference>
<dbReference type="GO" id="GO:0006606">
    <property type="term" value="P:protein import into nucleus"/>
    <property type="evidence" value="ECO:0007669"/>
    <property type="project" value="TreeGrafter"/>
</dbReference>
<protein>
    <recommendedName>
        <fullName evidence="4">RPA-interacting protein C-terminal domain-containing protein</fullName>
    </recommendedName>
</protein>
<feature type="domain" description="RPA-interacting protein C-terminal" evidence="4">
    <location>
        <begin position="157"/>
        <end position="235"/>
    </location>
</feature>
<keyword evidence="2" id="KW-0863">Zinc-finger</keyword>
<dbReference type="OrthoDB" id="435311at2759"/>
<sequence>MGKHRMAEANLDLDVIPSGQHFSKRTRREPESPFPGFIHVVGSPHMIPISPVHEAGPIGHYFAPDAKSGVPTHPASLHATPLGRPVPPALHVSSSSSGVPFPGYFPCQGGPLLTVPLPNTLVVQYPYLAMPPPPMHPLFPTCSTSCPSPGTRAHVPCPLCQTRSLTLNGTIISCDCGLSIDTGHERDALLKLTRRLEKCQAEHAQSCPAEPIIALKPFLDLDNQSLIFQCHHCRRYDYLV</sequence>
<proteinExistence type="predicted"/>
<dbReference type="PANTHER" id="PTHR31742:SF1">
    <property type="entry name" value="RPA-INTERACTING PROTEIN"/>
    <property type="match status" value="1"/>
</dbReference>